<evidence type="ECO:0000256" key="1">
    <source>
        <dbReference type="SAM" id="Phobius"/>
    </source>
</evidence>
<proteinExistence type="predicted"/>
<evidence type="ECO:0000313" key="2">
    <source>
        <dbReference type="EMBL" id="RLE15273.1"/>
    </source>
</evidence>
<gene>
    <name evidence="2" type="ORF">DRJ04_00750</name>
</gene>
<organism evidence="2 3">
    <name type="scientific">Aerophobetes bacterium</name>
    <dbReference type="NCBI Taxonomy" id="2030807"/>
    <lineage>
        <taxon>Bacteria</taxon>
        <taxon>Candidatus Aerophobota</taxon>
    </lineage>
</organism>
<sequence length="136" mass="15427">MDMEIVFPGGKRVDALYKGFRIKTDQPPHLGGDGSYPAPFDLFLASIGTCAGIYVLIFCQRRNIPTDKLKLIMRKERNKNTGMIEKIKIEILLPPQFPEKYKKAVARAAKECSVKKHLFDPPVFEVYTNSLPGDQR</sequence>
<dbReference type="Gene3D" id="3.30.300.20">
    <property type="match status" value="1"/>
</dbReference>
<keyword evidence="1" id="KW-0812">Transmembrane</keyword>
<keyword evidence="1" id="KW-1133">Transmembrane helix</keyword>
<keyword evidence="1" id="KW-0472">Membrane</keyword>
<dbReference type="InterPro" id="IPR036102">
    <property type="entry name" value="OsmC/Ohrsf"/>
</dbReference>
<dbReference type="EMBL" id="QMQA01000010">
    <property type="protein sequence ID" value="RLE15273.1"/>
    <property type="molecule type" value="Genomic_DNA"/>
</dbReference>
<dbReference type="InterPro" id="IPR015946">
    <property type="entry name" value="KH_dom-like_a/b"/>
</dbReference>
<dbReference type="Pfam" id="PF02566">
    <property type="entry name" value="OsmC"/>
    <property type="match status" value="1"/>
</dbReference>
<accession>A0A662DLU9</accession>
<dbReference type="Proteomes" id="UP000280417">
    <property type="component" value="Unassembled WGS sequence"/>
</dbReference>
<dbReference type="PANTHER" id="PTHR39624">
    <property type="entry name" value="PROTEIN INVOLVED IN RIMO-MEDIATED BETA-METHYLTHIOLATION OF RIBOSOMAL PROTEIN S12 YCAO"/>
    <property type="match status" value="1"/>
</dbReference>
<reference evidence="2 3" key="1">
    <citation type="submission" date="2018-06" db="EMBL/GenBank/DDBJ databases">
        <title>Extensive metabolic versatility and redundancy in microbially diverse, dynamic hydrothermal sediments.</title>
        <authorList>
            <person name="Dombrowski N."/>
            <person name="Teske A."/>
            <person name="Baker B.J."/>
        </authorList>
    </citation>
    <scope>NUCLEOTIDE SEQUENCE [LARGE SCALE GENOMIC DNA]</scope>
    <source>
        <strain evidence="2">B3_G15</strain>
    </source>
</reference>
<dbReference type="PANTHER" id="PTHR39624:SF2">
    <property type="entry name" value="OSMC-LIKE PROTEIN"/>
    <property type="match status" value="1"/>
</dbReference>
<evidence type="ECO:0000313" key="3">
    <source>
        <dbReference type="Proteomes" id="UP000280417"/>
    </source>
</evidence>
<feature type="transmembrane region" description="Helical" evidence="1">
    <location>
        <begin position="42"/>
        <end position="59"/>
    </location>
</feature>
<protein>
    <submittedName>
        <fullName evidence="2">Osmotically inducible protein OsmC</fullName>
    </submittedName>
</protein>
<dbReference type="AlphaFoldDB" id="A0A662DLU9"/>
<dbReference type="SUPFAM" id="SSF82784">
    <property type="entry name" value="OsmC-like"/>
    <property type="match status" value="1"/>
</dbReference>
<dbReference type="InterPro" id="IPR003718">
    <property type="entry name" value="OsmC/Ohr_fam"/>
</dbReference>
<comment type="caution">
    <text evidence="2">The sequence shown here is derived from an EMBL/GenBank/DDBJ whole genome shotgun (WGS) entry which is preliminary data.</text>
</comment>
<name>A0A662DLU9_UNCAE</name>